<reference evidence="1 2" key="1">
    <citation type="submission" date="2022-12" db="EMBL/GenBank/DDBJ databases">
        <title>Chromosome-level genome assembly of true bugs.</title>
        <authorList>
            <person name="Ma L."/>
            <person name="Li H."/>
        </authorList>
    </citation>
    <scope>NUCLEOTIDE SEQUENCE [LARGE SCALE GENOMIC DNA]</scope>
    <source>
        <strain evidence="1">Lab_2022b</strain>
    </source>
</reference>
<protein>
    <submittedName>
        <fullName evidence="1">Uncharacterized protein</fullName>
    </submittedName>
</protein>
<accession>A0AAW1DRF4</accession>
<sequence>MSDISNITEILNDPLAPHSIYDDDDKSTYVSSTPGDKYFWKEKNNMKKYEHYMNKDRHDIEKEIYPADLMRATSRIQEFLKKNEESGKLKFEDRLLETIQTNHRQLQEDVKLTVEQFRKFVEGVEEQARLQQIEKMARDKKDWPEYRAKEKEYHETLKKGLEVMNKFAKAISMEPYAVDLKNHLWKYNEENIGDAYCE</sequence>
<dbReference type="Proteomes" id="UP001461498">
    <property type="component" value="Unassembled WGS sequence"/>
</dbReference>
<evidence type="ECO:0000313" key="1">
    <source>
        <dbReference type="EMBL" id="KAK9512675.1"/>
    </source>
</evidence>
<keyword evidence="2" id="KW-1185">Reference proteome</keyword>
<dbReference type="EMBL" id="JAPXFL010000001">
    <property type="protein sequence ID" value="KAK9512675.1"/>
    <property type="molecule type" value="Genomic_DNA"/>
</dbReference>
<gene>
    <name evidence="1" type="ORF">O3M35_001049</name>
</gene>
<comment type="caution">
    <text evidence="1">The sequence shown here is derived from an EMBL/GenBank/DDBJ whole genome shotgun (WGS) entry which is preliminary data.</text>
</comment>
<proteinExistence type="predicted"/>
<organism evidence="1 2">
    <name type="scientific">Rhynocoris fuscipes</name>
    <dbReference type="NCBI Taxonomy" id="488301"/>
    <lineage>
        <taxon>Eukaryota</taxon>
        <taxon>Metazoa</taxon>
        <taxon>Ecdysozoa</taxon>
        <taxon>Arthropoda</taxon>
        <taxon>Hexapoda</taxon>
        <taxon>Insecta</taxon>
        <taxon>Pterygota</taxon>
        <taxon>Neoptera</taxon>
        <taxon>Paraneoptera</taxon>
        <taxon>Hemiptera</taxon>
        <taxon>Heteroptera</taxon>
        <taxon>Panheteroptera</taxon>
        <taxon>Cimicomorpha</taxon>
        <taxon>Reduviidae</taxon>
        <taxon>Harpactorinae</taxon>
        <taxon>Harpactorini</taxon>
        <taxon>Rhynocoris</taxon>
    </lineage>
</organism>
<evidence type="ECO:0000313" key="2">
    <source>
        <dbReference type="Proteomes" id="UP001461498"/>
    </source>
</evidence>
<name>A0AAW1DRF4_9HEMI</name>
<dbReference type="AlphaFoldDB" id="A0AAW1DRF4"/>